<dbReference type="InterPro" id="IPR021345">
    <property type="entry name" value="DUF2961"/>
</dbReference>
<sequence>MTIKKTNNLLILIGVLFLFITSFGVKHQPLNKFIQNIEKGRSGNNTPDKETNRISDDLYKVSVPVDPDDAIAQKSTTKVTLQSLLEEMVSRESIAKLPMPAYKNLQASSYDRRTVSRNEGWHANGDRSYFVNVEEKEDGRHEHVMMDVKGPGAIVRFWNAVSNIDLHGGTLRIYIDGDTGPTFSGTLENLIGGDFFALPPLSMELAKESEKLKRGRNLYLPIPFAKSIKVTYERPDGKKLVEGEPAWPNDGVFYNINYRLYESSVQVESLTPENLKAAAVLIESTREKLMLAEAARGSTVKSLSGKILPQETKTLELNAPTSKGGAINRISMKIRAENIPQALRSTVLEISFDGERTVWVPVGSFFGTGYQIRKSKSWYGSVDENGLMLSQWIMPFAEKSIIKLHNLGDQEVNVDLGEVSMVDWEWDERSMHFGSAWRQYTNINSKPDRDLNYVTLQGEGVYVGDVLTLFDISPKWWGEGDEKIFVDDDTFPVHFGTGSEDYYGYAWCLGAPFSTPFVMQPDGSGNETIGFTINARYRLLDGIPFSKKFHFDMELQHWTESRLNYAPTVYWYARPGVKSNIAPAPEAAKYPVALTAEDVK</sequence>
<dbReference type="RefSeq" id="WP_346759134.1">
    <property type="nucleotide sequence ID" value="NZ_JAUJEB010000003.1"/>
</dbReference>
<protein>
    <submittedName>
        <fullName evidence="1">DUF2961 domain-containing protein</fullName>
    </submittedName>
</protein>
<dbReference type="Pfam" id="PF11175">
    <property type="entry name" value="DUF2961"/>
    <property type="match status" value="1"/>
</dbReference>
<dbReference type="Proteomes" id="UP001172083">
    <property type="component" value="Unassembled WGS sequence"/>
</dbReference>
<dbReference type="EMBL" id="JAUJEB010000003">
    <property type="protein sequence ID" value="MDN5213797.1"/>
    <property type="molecule type" value="Genomic_DNA"/>
</dbReference>
<organism evidence="1 2">
    <name type="scientific">Agaribacillus aureus</name>
    <dbReference type="NCBI Taxonomy" id="3051825"/>
    <lineage>
        <taxon>Bacteria</taxon>
        <taxon>Pseudomonadati</taxon>
        <taxon>Bacteroidota</taxon>
        <taxon>Cytophagia</taxon>
        <taxon>Cytophagales</taxon>
        <taxon>Splendidivirgaceae</taxon>
        <taxon>Agaribacillus</taxon>
    </lineage>
</organism>
<accession>A0ABT8L9V3</accession>
<keyword evidence="2" id="KW-1185">Reference proteome</keyword>
<gene>
    <name evidence="1" type="ORF">QQ020_17115</name>
</gene>
<dbReference type="Gene3D" id="2.60.120.1390">
    <property type="match status" value="3"/>
</dbReference>
<reference evidence="1" key="1">
    <citation type="submission" date="2023-06" db="EMBL/GenBank/DDBJ databases">
        <title>Genomic of Agaribacillus aureum.</title>
        <authorList>
            <person name="Wang G."/>
        </authorList>
    </citation>
    <scope>NUCLEOTIDE SEQUENCE</scope>
    <source>
        <strain evidence="1">BMA12</strain>
    </source>
</reference>
<evidence type="ECO:0000313" key="1">
    <source>
        <dbReference type="EMBL" id="MDN5213797.1"/>
    </source>
</evidence>
<proteinExistence type="predicted"/>
<name>A0ABT8L9V3_9BACT</name>
<evidence type="ECO:0000313" key="2">
    <source>
        <dbReference type="Proteomes" id="UP001172083"/>
    </source>
</evidence>
<comment type="caution">
    <text evidence="1">The sequence shown here is derived from an EMBL/GenBank/DDBJ whole genome shotgun (WGS) entry which is preliminary data.</text>
</comment>